<name>A0AA39RSB9_ACESA</name>
<evidence type="ECO:0000259" key="1">
    <source>
        <dbReference type="Pfam" id="PF14111"/>
    </source>
</evidence>
<dbReference type="AlphaFoldDB" id="A0AA39RSB9"/>
<dbReference type="Proteomes" id="UP001168877">
    <property type="component" value="Unassembled WGS sequence"/>
</dbReference>
<sequence>MAAQIQENNVSSPSILSKKGGYVAVQVDPSAYKSRLEVCKFSLIGRVVLSSGEKPWKLADLKAKMQSIWKLNSVWRLISLGKGYFQILLNSDADKNMVWSLGSLNLKPGVLRLQPWMPDFNPALHKSSNAQVWVRFYDLSWEYWHPKIISDLARGIGVPLRLDKATVEGDFGHFARVLVDIDVSTVPPSSLLLERDDSHSSFISVEYENLPAFCSTCSSIGHFPNVCRWNKSDKGIPISYSKPDSARDGPATVVAVEGFQVPHKHAPKLVFPQAEVSISNVFAAIQQDLGSLDSVVVHSSAGSDPILGMVSYASLVDSSCLTSLVAPTTSMVAAQVCQSQLVGRSEDSLIGVPVHSSRVGVVPVSSEGPSLILDVSAGAVVSISSATSMVGQGSKVNRDSVSPLVSFAQPIVSSVVSVDELDDTVGIVSPSVERVERVVLRNGFGSSCSPILDVDSDVQVQGPEHPLSDSHSELRPIDDSSWADQVEEEELNDTTTITRRSTRIARRLASYKSGSRAFSRVSDD</sequence>
<reference evidence="2" key="1">
    <citation type="journal article" date="2022" name="Plant J.">
        <title>Strategies of tolerance reflected in two North American maple genomes.</title>
        <authorList>
            <person name="McEvoy S.L."/>
            <person name="Sezen U.U."/>
            <person name="Trouern-Trend A."/>
            <person name="McMahon S.M."/>
            <person name="Schaberg P.G."/>
            <person name="Yang J."/>
            <person name="Wegrzyn J.L."/>
            <person name="Swenson N.G."/>
        </authorList>
    </citation>
    <scope>NUCLEOTIDE SEQUENCE</scope>
    <source>
        <strain evidence="2">NS2018</strain>
    </source>
</reference>
<dbReference type="InterPro" id="IPR025558">
    <property type="entry name" value="DUF4283"/>
</dbReference>
<comment type="caution">
    <text evidence="2">The sequence shown here is derived from an EMBL/GenBank/DDBJ whole genome shotgun (WGS) entry which is preliminary data.</text>
</comment>
<keyword evidence="3" id="KW-1185">Reference proteome</keyword>
<accession>A0AA39RSB9</accession>
<dbReference type="EMBL" id="JAUESC010000385">
    <property type="protein sequence ID" value="KAK0578988.1"/>
    <property type="molecule type" value="Genomic_DNA"/>
</dbReference>
<dbReference type="Pfam" id="PF14111">
    <property type="entry name" value="DUF4283"/>
    <property type="match status" value="1"/>
</dbReference>
<feature type="domain" description="DUF4283" evidence="1">
    <location>
        <begin position="37"/>
        <end position="123"/>
    </location>
</feature>
<protein>
    <recommendedName>
        <fullName evidence="1">DUF4283 domain-containing protein</fullName>
    </recommendedName>
</protein>
<dbReference type="PANTHER" id="PTHR31286:SF60">
    <property type="entry name" value="PROTEIN, PUTATIVE-RELATED"/>
    <property type="match status" value="1"/>
</dbReference>
<dbReference type="InterPro" id="IPR040256">
    <property type="entry name" value="At4g02000-like"/>
</dbReference>
<evidence type="ECO:0000313" key="3">
    <source>
        <dbReference type="Proteomes" id="UP001168877"/>
    </source>
</evidence>
<proteinExistence type="predicted"/>
<reference evidence="2" key="2">
    <citation type="submission" date="2023-06" db="EMBL/GenBank/DDBJ databases">
        <authorList>
            <person name="Swenson N.G."/>
            <person name="Wegrzyn J.L."/>
            <person name="Mcevoy S.L."/>
        </authorList>
    </citation>
    <scope>NUCLEOTIDE SEQUENCE</scope>
    <source>
        <strain evidence="2">NS2018</strain>
        <tissue evidence="2">Leaf</tissue>
    </source>
</reference>
<organism evidence="2 3">
    <name type="scientific">Acer saccharum</name>
    <name type="common">Sugar maple</name>
    <dbReference type="NCBI Taxonomy" id="4024"/>
    <lineage>
        <taxon>Eukaryota</taxon>
        <taxon>Viridiplantae</taxon>
        <taxon>Streptophyta</taxon>
        <taxon>Embryophyta</taxon>
        <taxon>Tracheophyta</taxon>
        <taxon>Spermatophyta</taxon>
        <taxon>Magnoliopsida</taxon>
        <taxon>eudicotyledons</taxon>
        <taxon>Gunneridae</taxon>
        <taxon>Pentapetalae</taxon>
        <taxon>rosids</taxon>
        <taxon>malvids</taxon>
        <taxon>Sapindales</taxon>
        <taxon>Sapindaceae</taxon>
        <taxon>Hippocastanoideae</taxon>
        <taxon>Acereae</taxon>
        <taxon>Acer</taxon>
    </lineage>
</organism>
<gene>
    <name evidence="2" type="ORF">LWI29_019381</name>
</gene>
<evidence type="ECO:0000313" key="2">
    <source>
        <dbReference type="EMBL" id="KAK0578988.1"/>
    </source>
</evidence>
<dbReference type="PANTHER" id="PTHR31286">
    <property type="entry name" value="GLYCINE-RICH CELL WALL STRUCTURAL PROTEIN 1.8-LIKE"/>
    <property type="match status" value="1"/>
</dbReference>